<proteinExistence type="predicted"/>
<comment type="caution">
    <text evidence="2">The sequence shown here is derived from an EMBL/GenBank/DDBJ whole genome shotgun (WGS) entry which is preliminary data.</text>
</comment>
<dbReference type="Proteomes" id="UP000316541">
    <property type="component" value="Unassembled WGS sequence"/>
</dbReference>
<dbReference type="AlphaFoldDB" id="A0A544Z2W1"/>
<evidence type="ECO:0000256" key="1">
    <source>
        <dbReference type="SAM" id="MobiDB-lite"/>
    </source>
</evidence>
<evidence type="ECO:0000313" key="3">
    <source>
        <dbReference type="Proteomes" id="UP000316541"/>
    </source>
</evidence>
<dbReference type="EMBL" id="VIRM01000004">
    <property type="protein sequence ID" value="TQS23231.1"/>
    <property type="molecule type" value="Genomic_DNA"/>
</dbReference>
<feature type="region of interest" description="Disordered" evidence="1">
    <location>
        <begin position="1"/>
        <end position="22"/>
    </location>
</feature>
<accession>A0A544Z2W1</accession>
<gene>
    <name evidence="2" type="ORF">FLX08_04935</name>
</gene>
<name>A0A544Z2W1_9ACTN</name>
<organism evidence="2 3">
    <name type="scientific">Microbispora hainanensis</name>
    <dbReference type="NCBI Taxonomy" id="568844"/>
    <lineage>
        <taxon>Bacteria</taxon>
        <taxon>Bacillati</taxon>
        <taxon>Actinomycetota</taxon>
        <taxon>Actinomycetes</taxon>
        <taxon>Streptosporangiales</taxon>
        <taxon>Streptosporangiaceae</taxon>
        <taxon>Microbispora</taxon>
    </lineage>
</organism>
<sequence>MGTEAGIARRPRVGPGSPGGDGGGLALLRDLHGLYLLATGCDLSWSVVAQAARGLRDDELLGLARHCAPETAVQLLWLRTRMHQAAPQVLVVPSASPQKGDKGRH</sequence>
<reference evidence="2 3" key="1">
    <citation type="submission" date="2019-07" db="EMBL/GenBank/DDBJ databases">
        <title>Microbispora hainanensis DSM 45428.</title>
        <authorList>
            <person name="Thawai C."/>
        </authorList>
    </citation>
    <scope>NUCLEOTIDE SEQUENCE [LARGE SCALE GENOMIC DNA]</scope>
    <source>
        <strain evidence="2 3">DSM 45428</strain>
    </source>
</reference>
<evidence type="ECO:0000313" key="2">
    <source>
        <dbReference type="EMBL" id="TQS23231.1"/>
    </source>
</evidence>
<protein>
    <submittedName>
        <fullName evidence="2">Uncharacterized protein</fullName>
    </submittedName>
</protein>